<feature type="compositionally biased region" description="Basic and acidic residues" evidence="1">
    <location>
        <begin position="269"/>
        <end position="294"/>
    </location>
</feature>
<sequence>MTNPKLTHMEGLNGRLRIIPRETKPTPQIERSSWGSSGSSRWLNIEGRNPLDVPFSWVDSNVKRVSFLYIQGSSLLGTAKKLVQLVQLGPWSVVVWSCWPNESVNDQPSPDEAPFFFFYEPVFSKLGIKLPFTAFERLVLRALNKVSKVGWMSLSDRPKRKLLKPFLESFKTFKDKFFKVGQGKSSPNILADQSGTPYFPLYWTSKPAVFSVKYLKDMKKKLPQGAEEGTSAPAVVVPEVVPLSHLEKNTTADPLIISEGSQVAATWSDEGRPADEELLERPAKRVHLEEPEEP</sequence>
<dbReference type="EMBL" id="QJKJ01001550">
    <property type="protein sequence ID" value="RDY07089.1"/>
    <property type="molecule type" value="Genomic_DNA"/>
</dbReference>
<evidence type="ECO:0000313" key="2">
    <source>
        <dbReference type="EMBL" id="RDY07089.1"/>
    </source>
</evidence>
<evidence type="ECO:0000256" key="1">
    <source>
        <dbReference type="SAM" id="MobiDB-lite"/>
    </source>
</evidence>
<dbReference type="AlphaFoldDB" id="A0A371HWC4"/>
<evidence type="ECO:0000313" key="3">
    <source>
        <dbReference type="Proteomes" id="UP000257109"/>
    </source>
</evidence>
<feature type="region of interest" description="Disordered" evidence="1">
    <location>
        <begin position="265"/>
        <end position="294"/>
    </location>
</feature>
<feature type="non-terminal residue" evidence="2">
    <location>
        <position position="1"/>
    </location>
</feature>
<name>A0A371HWC4_MUCPR</name>
<organism evidence="2 3">
    <name type="scientific">Mucuna pruriens</name>
    <name type="common">Velvet bean</name>
    <name type="synonym">Dolichos pruriens</name>
    <dbReference type="NCBI Taxonomy" id="157652"/>
    <lineage>
        <taxon>Eukaryota</taxon>
        <taxon>Viridiplantae</taxon>
        <taxon>Streptophyta</taxon>
        <taxon>Embryophyta</taxon>
        <taxon>Tracheophyta</taxon>
        <taxon>Spermatophyta</taxon>
        <taxon>Magnoliopsida</taxon>
        <taxon>eudicotyledons</taxon>
        <taxon>Gunneridae</taxon>
        <taxon>Pentapetalae</taxon>
        <taxon>rosids</taxon>
        <taxon>fabids</taxon>
        <taxon>Fabales</taxon>
        <taxon>Fabaceae</taxon>
        <taxon>Papilionoideae</taxon>
        <taxon>50 kb inversion clade</taxon>
        <taxon>NPAAA clade</taxon>
        <taxon>indigoferoid/millettioid clade</taxon>
        <taxon>Phaseoleae</taxon>
        <taxon>Mucuna</taxon>
    </lineage>
</organism>
<keyword evidence="3" id="KW-1185">Reference proteome</keyword>
<proteinExistence type="predicted"/>
<dbReference type="Proteomes" id="UP000257109">
    <property type="component" value="Unassembled WGS sequence"/>
</dbReference>
<comment type="caution">
    <text evidence="2">The sequence shown here is derived from an EMBL/GenBank/DDBJ whole genome shotgun (WGS) entry which is preliminary data.</text>
</comment>
<gene>
    <name evidence="2" type="ORF">CR513_08844</name>
</gene>
<reference evidence="2" key="1">
    <citation type="submission" date="2018-05" db="EMBL/GenBank/DDBJ databases">
        <title>Draft genome of Mucuna pruriens seed.</title>
        <authorList>
            <person name="Nnadi N.E."/>
            <person name="Vos R."/>
            <person name="Hasami M.H."/>
            <person name="Devisetty U.K."/>
            <person name="Aguiy J.C."/>
        </authorList>
    </citation>
    <scope>NUCLEOTIDE SEQUENCE [LARGE SCALE GENOMIC DNA]</scope>
    <source>
        <strain evidence="2">JCA_2017</strain>
    </source>
</reference>
<protein>
    <submittedName>
        <fullName evidence="2">Uncharacterized protein</fullName>
    </submittedName>
</protein>
<accession>A0A371HWC4</accession>